<evidence type="ECO:0000259" key="4">
    <source>
        <dbReference type="PROSITE" id="PS51077"/>
    </source>
</evidence>
<accession>A0A1T3NKD1</accession>
<dbReference type="SUPFAM" id="SSF55781">
    <property type="entry name" value="GAF domain-like"/>
    <property type="match status" value="1"/>
</dbReference>
<sequence length="274" mass="28574">MDEDRGVAGGTAAEIGLGGGDTLAPSVLWKAFRVLGVFSHSRRVLTLAQIVRRSGLPKSTAHRVLAMLLEVGAIEQHSDGYRMGLRMFSLGTLPPEVALRDAALVHLEELHRVTGQTLHLAILRDADAVYLEKLRGRRYDRSPALVGGRLPARCTAIGKAMLAFSTDRTIAEVSAAPPAPRTARSLTSVPALRRELAAVRVDGYAVDREEAVDGLACVAVPILVAGRAVAAVSVAFAAAAGSGTVLVNPLRHTAAAISRSIPAGSAAHLIPAAG</sequence>
<dbReference type="PANTHER" id="PTHR30136:SF24">
    <property type="entry name" value="HTH-TYPE TRANSCRIPTIONAL REPRESSOR ALLR"/>
    <property type="match status" value="1"/>
</dbReference>
<dbReference type="Gene3D" id="3.30.450.40">
    <property type="match status" value="1"/>
</dbReference>
<dbReference type="InterPro" id="IPR014757">
    <property type="entry name" value="Tscrpt_reg_IclR_C"/>
</dbReference>
<dbReference type="InterPro" id="IPR036390">
    <property type="entry name" value="WH_DNA-bd_sf"/>
</dbReference>
<evidence type="ECO:0000313" key="6">
    <source>
        <dbReference type="EMBL" id="OPC77234.1"/>
    </source>
</evidence>
<evidence type="ECO:0000256" key="3">
    <source>
        <dbReference type="ARBA" id="ARBA00023163"/>
    </source>
</evidence>
<keyword evidence="7" id="KW-1185">Reference proteome</keyword>
<dbReference type="Gene3D" id="1.10.10.10">
    <property type="entry name" value="Winged helix-like DNA-binding domain superfamily/Winged helix DNA-binding domain"/>
    <property type="match status" value="1"/>
</dbReference>
<dbReference type="EMBL" id="MWQN01000004">
    <property type="protein sequence ID" value="OPC77234.1"/>
    <property type="molecule type" value="Genomic_DNA"/>
</dbReference>
<dbReference type="SUPFAM" id="SSF46785">
    <property type="entry name" value="Winged helix' DNA-binding domain"/>
    <property type="match status" value="1"/>
</dbReference>
<dbReference type="Pfam" id="PF09339">
    <property type="entry name" value="HTH_IclR"/>
    <property type="match status" value="1"/>
</dbReference>
<dbReference type="SMART" id="SM00346">
    <property type="entry name" value="HTH_ICLR"/>
    <property type="match status" value="1"/>
</dbReference>
<dbReference type="PANTHER" id="PTHR30136">
    <property type="entry name" value="HELIX-TURN-HELIX TRANSCRIPTIONAL REGULATOR, ICLR FAMILY"/>
    <property type="match status" value="1"/>
</dbReference>
<dbReference type="InterPro" id="IPR005471">
    <property type="entry name" value="Tscrpt_reg_IclR_N"/>
</dbReference>
<dbReference type="GO" id="GO:0003677">
    <property type="term" value="F:DNA binding"/>
    <property type="evidence" value="ECO:0007669"/>
    <property type="project" value="UniProtKB-KW"/>
</dbReference>
<dbReference type="InterPro" id="IPR050707">
    <property type="entry name" value="HTH_MetabolicPath_Reg"/>
</dbReference>
<dbReference type="InterPro" id="IPR036388">
    <property type="entry name" value="WH-like_DNA-bd_sf"/>
</dbReference>
<keyword evidence="1" id="KW-0805">Transcription regulation</keyword>
<dbReference type="GO" id="GO:0045892">
    <property type="term" value="P:negative regulation of DNA-templated transcription"/>
    <property type="evidence" value="ECO:0007669"/>
    <property type="project" value="TreeGrafter"/>
</dbReference>
<protein>
    <submittedName>
        <fullName evidence="6">IclR family transcriptional regulator</fullName>
    </submittedName>
</protein>
<keyword evidence="3" id="KW-0804">Transcription</keyword>
<proteinExistence type="predicted"/>
<feature type="domain" description="IclR-ED" evidence="5">
    <location>
        <begin position="86"/>
        <end position="263"/>
    </location>
</feature>
<feature type="domain" description="HTH iclR-type" evidence="4">
    <location>
        <begin position="25"/>
        <end position="85"/>
    </location>
</feature>
<gene>
    <name evidence="6" type="ORF">B4N89_42600</name>
</gene>
<evidence type="ECO:0000313" key="7">
    <source>
        <dbReference type="Proteomes" id="UP000190037"/>
    </source>
</evidence>
<dbReference type="InterPro" id="IPR029016">
    <property type="entry name" value="GAF-like_dom_sf"/>
</dbReference>
<name>A0A1T3NKD1_9ACTN</name>
<dbReference type="RefSeq" id="WP_078981993.1">
    <property type="nucleotide sequence ID" value="NZ_MWQN01000004.1"/>
</dbReference>
<comment type="caution">
    <text evidence="6">The sequence shown here is derived from an EMBL/GenBank/DDBJ whole genome shotgun (WGS) entry which is preliminary data.</text>
</comment>
<keyword evidence="2" id="KW-0238">DNA-binding</keyword>
<reference evidence="6 7" key="1">
    <citation type="submission" date="2017-03" db="EMBL/GenBank/DDBJ databases">
        <title>Draft genome sequence of Streptomyces scabrisporus NF3, endophyte isolated from Amphipterygium adstringens.</title>
        <authorList>
            <person name="Vazquez M."/>
            <person name="Ceapa C.D."/>
            <person name="Rodriguez Luna D."/>
            <person name="Sanchez Esquivel S."/>
        </authorList>
    </citation>
    <scope>NUCLEOTIDE SEQUENCE [LARGE SCALE GENOMIC DNA]</scope>
    <source>
        <strain evidence="6 7">NF3</strain>
    </source>
</reference>
<evidence type="ECO:0000256" key="2">
    <source>
        <dbReference type="ARBA" id="ARBA00023125"/>
    </source>
</evidence>
<organism evidence="6 7">
    <name type="scientific">Embleya scabrispora</name>
    <dbReference type="NCBI Taxonomy" id="159449"/>
    <lineage>
        <taxon>Bacteria</taxon>
        <taxon>Bacillati</taxon>
        <taxon>Actinomycetota</taxon>
        <taxon>Actinomycetes</taxon>
        <taxon>Kitasatosporales</taxon>
        <taxon>Streptomycetaceae</taxon>
        <taxon>Embleya</taxon>
    </lineage>
</organism>
<dbReference type="AlphaFoldDB" id="A0A1T3NKD1"/>
<dbReference type="Pfam" id="PF01614">
    <property type="entry name" value="IclR_C"/>
    <property type="match status" value="1"/>
</dbReference>
<dbReference type="STRING" id="159449.B4N89_42600"/>
<dbReference type="PROSITE" id="PS51077">
    <property type="entry name" value="HTH_ICLR"/>
    <property type="match status" value="1"/>
</dbReference>
<dbReference type="Proteomes" id="UP000190037">
    <property type="component" value="Unassembled WGS sequence"/>
</dbReference>
<evidence type="ECO:0000256" key="1">
    <source>
        <dbReference type="ARBA" id="ARBA00023015"/>
    </source>
</evidence>
<evidence type="ECO:0000259" key="5">
    <source>
        <dbReference type="PROSITE" id="PS51078"/>
    </source>
</evidence>
<dbReference type="GO" id="GO:0003700">
    <property type="term" value="F:DNA-binding transcription factor activity"/>
    <property type="evidence" value="ECO:0007669"/>
    <property type="project" value="TreeGrafter"/>
</dbReference>
<dbReference type="OrthoDB" id="60629at2"/>
<dbReference type="PROSITE" id="PS51078">
    <property type="entry name" value="ICLR_ED"/>
    <property type="match status" value="1"/>
</dbReference>